<reference evidence="2" key="1">
    <citation type="submission" date="2015-07" db="EMBL/GenBank/DDBJ databases">
        <title>Adaptation to a free-living lifestyle via gene acquisitions in the diplomonad Trepomonas sp. PC1.</title>
        <authorList>
            <person name="Xu F."/>
            <person name="Jerlstrom-Hultqvist J."/>
            <person name="Kolisko M."/>
            <person name="Simpson A.G.B."/>
            <person name="Roger A.J."/>
            <person name="Svard S.G."/>
            <person name="Andersson J.O."/>
        </authorList>
    </citation>
    <scope>NUCLEOTIDE SEQUENCE</scope>
    <source>
        <strain evidence="2">PC1</strain>
    </source>
</reference>
<evidence type="ECO:0000259" key="1">
    <source>
        <dbReference type="PROSITE" id="PS50994"/>
    </source>
</evidence>
<feature type="non-terminal residue" evidence="2">
    <location>
        <position position="1"/>
    </location>
</feature>
<feature type="domain" description="Integrase catalytic" evidence="1">
    <location>
        <begin position="78"/>
        <end position="244"/>
    </location>
</feature>
<feature type="non-terminal residue" evidence="2">
    <location>
        <position position="275"/>
    </location>
</feature>
<dbReference type="PROSITE" id="PS50994">
    <property type="entry name" value="INTEGRASE"/>
    <property type="match status" value="1"/>
</dbReference>
<dbReference type="InterPro" id="IPR050951">
    <property type="entry name" value="Retrovirus_Pol_polyprotein"/>
</dbReference>
<dbReference type="Gene3D" id="3.30.420.10">
    <property type="entry name" value="Ribonuclease H-like superfamily/Ribonuclease H"/>
    <property type="match status" value="1"/>
</dbReference>
<dbReference type="PANTHER" id="PTHR37984">
    <property type="entry name" value="PROTEIN CBG26694"/>
    <property type="match status" value="1"/>
</dbReference>
<accession>A0A146K334</accession>
<proteinExistence type="predicted"/>
<dbReference type="PANTHER" id="PTHR37984:SF5">
    <property type="entry name" value="PROTEIN NYNRIN-LIKE"/>
    <property type="match status" value="1"/>
</dbReference>
<gene>
    <name evidence="2" type="ORF">TPC1_17115</name>
</gene>
<dbReference type="Pfam" id="PF00665">
    <property type="entry name" value="rve"/>
    <property type="match status" value="1"/>
</dbReference>
<dbReference type="InterPro" id="IPR001584">
    <property type="entry name" value="Integrase_cat-core"/>
</dbReference>
<sequence length="275" mass="32173">NQRFLRKNHKRQKVYLRLNGVDPQVLLRWSFSLRNCSTNPTPSSNFIVKFHFAPPLSRLQVQRISEDVECKLHYRRLDANLARGIVQTDLHCLKHEYVENGELYKYLIVFINNASRFIIHWALLQDKTAASTAKELYECFRKCNGFGRLHTDNGKEFAGEFKATCKQALNIEITFSAPYEPEENGKIERVWRTLEYRITVDGKVNYSKLGDAIDGYNYVTPHSSLAIYEQQQIQTPFEAYTKLEQWDRSKQIKLYPRIDLMSEEDAALVINELID</sequence>
<dbReference type="EMBL" id="GDID01005296">
    <property type="protein sequence ID" value="JAP91310.1"/>
    <property type="molecule type" value="Transcribed_RNA"/>
</dbReference>
<dbReference type="GO" id="GO:0003676">
    <property type="term" value="F:nucleic acid binding"/>
    <property type="evidence" value="ECO:0007669"/>
    <property type="project" value="InterPro"/>
</dbReference>
<dbReference type="SUPFAM" id="SSF53098">
    <property type="entry name" value="Ribonuclease H-like"/>
    <property type="match status" value="1"/>
</dbReference>
<dbReference type="GO" id="GO:0015074">
    <property type="term" value="P:DNA integration"/>
    <property type="evidence" value="ECO:0007669"/>
    <property type="project" value="InterPro"/>
</dbReference>
<name>A0A146K334_9EUKA</name>
<dbReference type="InterPro" id="IPR036397">
    <property type="entry name" value="RNaseH_sf"/>
</dbReference>
<organism evidence="2">
    <name type="scientific">Trepomonas sp. PC1</name>
    <dbReference type="NCBI Taxonomy" id="1076344"/>
    <lineage>
        <taxon>Eukaryota</taxon>
        <taxon>Metamonada</taxon>
        <taxon>Diplomonadida</taxon>
        <taxon>Hexamitidae</taxon>
        <taxon>Hexamitinae</taxon>
        <taxon>Trepomonas</taxon>
    </lineage>
</organism>
<protein>
    <submittedName>
        <fullName evidence="2">Integrase core domain-containing protein</fullName>
    </submittedName>
</protein>
<evidence type="ECO:0000313" key="2">
    <source>
        <dbReference type="EMBL" id="JAP91310.1"/>
    </source>
</evidence>
<dbReference type="AlphaFoldDB" id="A0A146K334"/>
<dbReference type="InterPro" id="IPR012337">
    <property type="entry name" value="RNaseH-like_sf"/>
</dbReference>